<dbReference type="InterPro" id="IPR014717">
    <property type="entry name" value="Transl_elong_EF1B/ribsomal_bS6"/>
</dbReference>
<dbReference type="Proteomes" id="UP000176682">
    <property type="component" value="Unassembled WGS sequence"/>
</dbReference>
<accession>A0A1F5FEU1</accession>
<protein>
    <submittedName>
        <fullName evidence="2">Uncharacterized protein</fullName>
    </submittedName>
</protein>
<keyword evidence="1" id="KW-0472">Membrane</keyword>
<evidence type="ECO:0000313" key="3">
    <source>
        <dbReference type="Proteomes" id="UP000176682"/>
    </source>
</evidence>
<comment type="caution">
    <text evidence="2">The sequence shown here is derived from an EMBL/GenBank/DDBJ whole genome shotgun (WGS) entry which is preliminary data.</text>
</comment>
<keyword evidence="1" id="KW-1133">Transmembrane helix</keyword>
<dbReference type="AlphaFoldDB" id="A0A1F5FEU1"/>
<dbReference type="Gene3D" id="3.30.70.60">
    <property type="match status" value="1"/>
</dbReference>
<evidence type="ECO:0000313" key="2">
    <source>
        <dbReference type="EMBL" id="OGD78082.1"/>
    </source>
</evidence>
<keyword evidence="1" id="KW-0812">Transmembrane</keyword>
<name>A0A1F5FEU1_9BACT</name>
<reference evidence="2 3" key="1">
    <citation type="journal article" date="2016" name="Nat. Commun.">
        <title>Thousands of microbial genomes shed light on interconnected biogeochemical processes in an aquifer system.</title>
        <authorList>
            <person name="Anantharaman K."/>
            <person name="Brown C.T."/>
            <person name="Hug L.A."/>
            <person name="Sharon I."/>
            <person name="Castelle C.J."/>
            <person name="Probst A.J."/>
            <person name="Thomas B.C."/>
            <person name="Singh A."/>
            <person name="Wilkins M.J."/>
            <person name="Karaoz U."/>
            <person name="Brodie E.L."/>
            <person name="Williams K.H."/>
            <person name="Hubbard S.S."/>
            <person name="Banfield J.F."/>
        </authorList>
    </citation>
    <scope>NUCLEOTIDE SEQUENCE [LARGE SCALE GENOMIC DNA]</scope>
</reference>
<gene>
    <name evidence="2" type="ORF">A2368_04875</name>
</gene>
<dbReference type="EMBL" id="MFAM01000063">
    <property type="protein sequence ID" value="OGD78082.1"/>
    <property type="molecule type" value="Genomic_DNA"/>
</dbReference>
<organism evidence="2 3">
    <name type="scientific">Candidatus Collierbacteria bacterium RIFOXYB1_FULL_49_13</name>
    <dbReference type="NCBI Taxonomy" id="1817728"/>
    <lineage>
        <taxon>Bacteria</taxon>
        <taxon>Candidatus Collieribacteriota</taxon>
    </lineage>
</organism>
<sequence>MNPPGPEWREPRLYSGYARRLVHVYEEEPVIQVSLQLILSVFTVAFFIFFAIRPTLETIVTLQKKIKDQQSVNVKLDTKLVQLVQAQDQLALYADDLPKINRAVPNEVETRRVAAMIEGLANENNVWISAIDIQGYPVWGVRETGKGDKFVTFSVTAGGTQTDLISFLGQLENLERAIGLTQVSFSKPTGTDKGLYPLTVLAKGTMYYQTASITNAK</sequence>
<evidence type="ECO:0000256" key="1">
    <source>
        <dbReference type="SAM" id="Phobius"/>
    </source>
</evidence>
<proteinExistence type="predicted"/>
<feature type="transmembrane region" description="Helical" evidence="1">
    <location>
        <begin position="30"/>
        <end position="52"/>
    </location>
</feature>